<sequence length="297" mass="34142">MKDHSSTYYIFGLIVLTILKISESRNRFIKVLTSSNPELANVTFQFGENDKKETIFNLTVVYQYELPSMVATFFFAINKDKHDQNYERVLVKNSINICKMLNGVTGDFLTKMMMESLGKSTDISLKCPMQKPARINLEGVNSVSEPEFANFSVVMSKNKQKDTIMNITINFAYEVSKMMISFSFDVPKDNNDKNFERTIIKSTINVCKMFQGVMGDFIVKTIMDVLHKSVDFELKCPFPKRTFTVTNFLFSDKFLPTYLLVSDFQFMVRAKVMGKVPQHKNLVHLFSTKTVGKITRV</sequence>
<dbReference type="Proteomes" id="UP001153620">
    <property type="component" value="Chromosome 1"/>
</dbReference>
<accession>A0A9N9RLM6</accession>
<evidence type="ECO:0000313" key="2">
    <source>
        <dbReference type="Proteomes" id="UP001153620"/>
    </source>
</evidence>
<reference evidence="1" key="2">
    <citation type="submission" date="2022-10" db="EMBL/GenBank/DDBJ databases">
        <authorList>
            <consortium name="ENA_rothamsted_submissions"/>
            <consortium name="culmorum"/>
            <person name="King R."/>
        </authorList>
    </citation>
    <scope>NUCLEOTIDE SEQUENCE</scope>
</reference>
<dbReference type="PANTHER" id="PTHR20898">
    <property type="entry name" value="DAEDALUS ON 3-RELATED-RELATED"/>
    <property type="match status" value="1"/>
</dbReference>
<proteinExistence type="predicted"/>
<keyword evidence="2" id="KW-1185">Reference proteome</keyword>
<name>A0A9N9RLM6_9DIPT</name>
<dbReference type="InterPro" id="IPR010512">
    <property type="entry name" value="DUF1091"/>
</dbReference>
<dbReference type="OrthoDB" id="10467160at2759"/>
<dbReference type="EMBL" id="OU895877">
    <property type="protein sequence ID" value="CAG9799076.1"/>
    <property type="molecule type" value="Genomic_DNA"/>
</dbReference>
<organism evidence="1 2">
    <name type="scientific">Chironomus riparius</name>
    <dbReference type="NCBI Taxonomy" id="315576"/>
    <lineage>
        <taxon>Eukaryota</taxon>
        <taxon>Metazoa</taxon>
        <taxon>Ecdysozoa</taxon>
        <taxon>Arthropoda</taxon>
        <taxon>Hexapoda</taxon>
        <taxon>Insecta</taxon>
        <taxon>Pterygota</taxon>
        <taxon>Neoptera</taxon>
        <taxon>Endopterygota</taxon>
        <taxon>Diptera</taxon>
        <taxon>Nematocera</taxon>
        <taxon>Chironomoidea</taxon>
        <taxon>Chironomidae</taxon>
        <taxon>Chironominae</taxon>
        <taxon>Chironomus</taxon>
    </lineage>
</organism>
<dbReference type="AlphaFoldDB" id="A0A9N9RLM6"/>
<evidence type="ECO:0000313" key="1">
    <source>
        <dbReference type="EMBL" id="CAG9799076.1"/>
    </source>
</evidence>
<dbReference type="Pfam" id="PF06477">
    <property type="entry name" value="DUF1091"/>
    <property type="match status" value="1"/>
</dbReference>
<gene>
    <name evidence="1" type="ORF">CHIRRI_LOCUS2051</name>
</gene>
<reference evidence="1" key="1">
    <citation type="submission" date="2022-01" db="EMBL/GenBank/DDBJ databases">
        <authorList>
            <person name="King R."/>
        </authorList>
    </citation>
    <scope>NUCLEOTIDE SEQUENCE</scope>
</reference>
<protein>
    <submittedName>
        <fullName evidence="1">Uncharacterized protein</fullName>
    </submittedName>
</protein>